<keyword evidence="3" id="KW-0474">Menaquinone biosynthesis</keyword>
<comment type="subcellular location">
    <subcellularLocation>
        <location evidence="1">Membrane</location>
        <topology evidence="1">Multi-pass membrane protein</topology>
    </subcellularLocation>
</comment>
<evidence type="ECO:0000256" key="5">
    <source>
        <dbReference type="ARBA" id="ARBA00022692"/>
    </source>
</evidence>
<sequence length="300" mass="33320">MKKKKTTILDWILATRPWSFAVSALPAFVALMYTIHTHPESLDNWLYGAMAVIGAVIFHAGGNLISDYNDFRHGVDKEDNVGADTLTSGLFLPKQIVTYGWVFIAIGIALGLFLLWQVGIELLWIGVFGVIGAVFYYQFKSNALGDLLIFLVYGPTIMLGTGYVVLGHYDWTLLFVSFPMAFITVNVLHCNNTRDIRNDQYANIKTFAMLIGIKASIYYYYVMTVLSYVSIIVMLLIGILPITTIITLITIPIAVKNCKAMSQVTENDVTPINNLDKNTAQLQLSFSASLLLALIISIIL</sequence>
<feature type="transmembrane region" description="Helical" evidence="8">
    <location>
        <begin position="228"/>
        <end position="255"/>
    </location>
</feature>
<dbReference type="UniPathway" id="UPA00079"/>
<dbReference type="GO" id="GO:0016020">
    <property type="term" value="C:membrane"/>
    <property type="evidence" value="ECO:0007669"/>
    <property type="project" value="UniProtKB-SubCell"/>
</dbReference>
<feature type="transmembrane region" description="Helical" evidence="8">
    <location>
        <begin position="45"/>
        <end position="65"/>
    </location>
</feature>
<accession>A0A5J4SY40</accession>
<keyword evidence="6 8" id="KW-1133">Transmembrane helix</keyword>
<organism evidence="9">
    <name type="scientific">termite gut metagenome</name>
    <dbReference type="NCBI Taxonomy" id="433724"/>
    <lineage>
        <taxon>unclassified sequences</taxon>
        <taxon>metagenomes</taxon>
        <taxon>organismal metagenomes</taxon>
    </lineage>
</organism>
<dbReference type="PANTHER" id="PTHR13929">
    <property type="entry name" value="1,4-DIHYDROXY-2-NAPHTHOATE OCTAPRENYLTRANSFERASE"/>
    <property type="match status" value="1"/>
</dbReference>
<dbReference type="GO" id="GO:0046428">
    <property type="term" value="F:1,4-dihydroxy-2-naphthoate polyprenyltransferase activity"/>
    <property type="evidence" value="ECO:0007669"/>
    <property type="project" value="UniProtKB-EC"/>
</dbReference>
<evidence type="ECO:0000256" key="1">
    <source>
        <dbReference type="ARBA" id="ARBA00004141"/>
    </source>
</evidence>
<dbReference type="InterPro" id="IPR044878">
    <property type="entry name" value="UbiA_sf"/>
</dbReference>
<dbReference type="PIRSF" id="PIRSF005355">
    <property type="entry name" value="UBIAD1"/>
    <property type="match status" value="1"/>
</dbReference>
<reference evidence="9" key="1">
    <citation type="submission" date="2019-03" db="EMBL/GenBank/DDBJ databases">
        <title>Single cell metagenomics reveals metabolic interactions within the superorganism composed of flagellate Streblomastix strix and complex community of Bacteroidetes bacteria on its surface.</title>
        <authorList>
            <person name="Treitli S.C."/>
            <person name="Kolisko M."/>
            <person name="Husnik F."/>
            <person name="Keeling P."/>
            <person name="Hampl V."/>
        </authorList>
    </citation>
    <scope>NUCLEOTIDE SEQUENCE</scope>
    <source>
        <strain evidence="9">STM</strain>
    </source>
</reference>
<dbReference type="CDD" id="cd13962">
    <property type="entry name" value="PT_UbiA_UBIAD1"/>
    <property type="match status" value="1"/>
</dbReference>
<keyword evidence="7 8" id="KW-0472">Membrane</keyword>
<dbReference type="EC" id="2.5.1.74" evidence="9"/>
<feature type="transmembrane region" description="Helical" evidence="8">
    <location>
        <begin position="282"/>
        <end position="299"/>
    </location>
</feature>
<proteinExistence type="predicted"/>
<dbReference type="Pfam" id="PF01040">
    <property type="entry name" value="UbiA"/>
    <property type="match status" value="1"/>
</dbReference>
<protein>
    <submittedName>
        <fullName evidence="9">1 4-dihydroxy-2-naphthoate octaprenyltransferase</fullName>
        <ecNumber evidence="9">2.5.1.74</ecNumber>
    </submittedName>
</protein>
<evidence type="ECO:0000256" key="4">
    <source>
        <dbReference type="ARBA" id="ARBA00022679"/>
    </source>
</evidence>
<dbReference type="AlphaFoldDB" id="A0A5J4SY40"/>
<evidence type="ECO:0000256" key="6">
    <source>
        <dbReference type="ARBA" id="ARBA00022989"/>
    </source>
</evidence>
<feature type="transmembrane region" description="Helical" evidence="8">
    <location>
        <begin position="12"/>
        <end position="33"/>
    </location>
</feature>
<dbReference type="InterPro" id="IPR026046">
    <property type="entry name" value="UBIAD1"/>
</dbReference>
<evidence type="ECO:0000256" key="3">
    <source>
        <dbReference type="ARBA" id="ARBA00022428"/>
    </source>
</evidence>
<dbReference type="GO" id="GO:0009234">
    <property type="term" value="P:menaquinone biosynthetic process"/>
    <property type="evidence" value="ECO:0007669"/>
    <property type="project" value="UniProtKB-UniPathway"/>
</dbReference>
<evidence type="ECO:0000313" key="9">
    <source>
        <dbReference type="EMBL" id="KAA6350818.1"/>
    </source>
</evidence>
<dbReference type="EMBL" id="SNRY01000022">
    <property type="protein sequence ID" value="KAA6350818.1"/>
    <property type="molecule type" value="Genomic_DNA"/>
</dbReference>
<feature type="transmembrane region" description="Helical" evidence="8">
    <location>
        <begin position="96"/>
        <end position="116"/>
    </location>
</feature>
<feature type="transmembrane region" description="Helical" evidence="8">
    <location>
        <begin position="171"/>
        <end position="190"/>
    </location>
</feature>
<dbReference type="GO" id="GO:0042371">
    <property type="term" value="P:vitamin K biosynthetic process"/>
    <property type="evidence" value="ECO:0007669"/>
    <property type="project" value="TreeGrafter"/>
</dbReference>
<keyword evidence="4 9" id="KW-0808">Transferase</keyword>
<feature type="transmembrane region" description="Helical" evidence="8">
    <location>
        <begin position="122"/>
        <end position="139"/>
    </location>
</feature>
<evidence type="ECO:0000256" key="7">
    <source>
        <dbReference type="ARBA" id="ARBA00023136"/>
    </source>
</evidence>
<evidence type="ECO:0000256" key="2">
    <source>
        <dbReference type="ARBA" id="ARBA00004863"/>
    </source>
</evidence>
<feature type="transmembrane region" description="Helical" evidence="8">
    <location>
        <begin position="146"/>
        <end position="165"/>
    </location>
</feature>
<evidence type="ECO:0000256" key="8">
    <source>
        <dbReference type="SAM" id="Phobius"/>
    </source>
</evidence>
<feature type="transmembrane region" description="Helical" evidence="8">
    <location>
        <begin position="202"/>
        <end position="222"/>
    </location>
</feature>
<dbReference type="PANTHER" id="PTHR13929:SF0">
    <property type="entry name" value="UBIA PRENYLTRANSFERASE DOMAIN-CONTAINING PROTEIN 1"/>
    <property type="match status" value="1"/>
</dbReference>
<comment type="caution">
    <text evidence="9">The sequence shown here is derived from an EMBL/GenBank/DDBJ whole genome shotgun (WGS) entry which is preliminary data.</text>
</comment>
<comment type="pathway">
    <text evidence="2">Quinol/quinone metabolism; menaquinone biosynthesis.</text>
</comment>
<gene>
    <name evidence="9" type="ORF">EZS27_001806</name>
</gene>
<keyword evidence="5 8" id="KW-0812">Transmembrane</keyword>
<dbReference type="InterPro" id="IPR000537">
    <property type="entry name" value="UbiA_prenyltransferase"/>
</dbReference>
<dbReference type="Gene3D" id="1.10.357.140">
    <property type="entry name" value="UbiA prenyltransferase"/>
    <property type="match status" value="1"/>
</dbReference>
<name>A0A5J4SY40_9ZZZZ</name>